<dbReference type="Proteomes" id="UP000054279">
    <property type="component" value="Unassembled WGS sequence"/>
</dbReference>
<keyword evidence="1" id="KW-0472">Membrane</keyword>
<dbReference type="EMBL" id="KN837140">
    <property type="protein sequence ID" value="KIJ40968.1"/>
    <property type="molecule type" value="Genomic_DNA"/>
</dbReference>
<feature type="transmembrane region" description="Helical" evidence="1">
    <location>
        <begin position="283"/>
        <end position="303"/>
    </location>
</feature>
<keyword evidence="1" id="KW-0812">Transmembrane</keyword>
<protein>
    <submittedName>
        <fullName evidence="2">Uncharacterized protein</fullName>
    </submittedName>
</protein>
<gene>
    <name evidence="2" type="ORF">M422DRAFT_32083</name>
</gene>
<keyword evidence="1" id="KW-1133">Transmembrane helix</keyword>
<dbReference type="HOGENOM" id="CLU_001265_54_6_1"/>
<feature type="transmembrane region" description="Helical" evidence="1">
    <location>
        <begin position="79"/>
        <end position="106"/>
    </location>
</feature>
<reference evidence="2 3" key="1">
    <citation type="submission" date="2014-06" db="EMBL/GenBank/DDBJ databases">
        <title>Evolutionary Origins and Diversification of the Mycorrhizal Mutualists.</title>
        <authorList>
            <consortium name="DOE Joint Genome Institute"/>
            <consortium name="Mycorrhizal Genomics Consortium"/>
            <person name="Kohler A."/>
            <person name="Kuo A."/>
            <person name="Nagy L.G."/>
            <person name="Floudas D."/>
            <person name="Copeland A."/>
            <person name="Barry K.W."/>
            <person name="Cichocki N."/>
            <person name="Veneault-Fourrey C."/>
            <person name="LaButti K."/>
            <person name="Lindquist E.A."/>
            <person name="Lipzen A."/>
            <person name="Lundell T."/>
            <person name="Morin E."/>
            <person name="Murat C."/>
            <person name="Riley R."/>
            <person name="Ohm R."/>
            <person name="Sun H."/>
            <person name="Tunlid A."/>
            <person name="Henrissat B."/>
            <person name="Grigoriev I.V."/>
            <person name="Hibbett D.S."/>
            <person name="Martin F."/>
        </authorList>
    </citation>
    <scope>NUCLEOTIDE SEQUENCE [LARGE SCALE GENOMIC DNA]</scope>
    <source>
        <strain evidence="2 3">SS14</strain>
    </source>
</reference>
<feature type="transmembrane region" description="Helical" evidence="1">
    <location>
        <begin position="241"/>
        <end position="262"/>
    </location>
</feature>
<sequence length="334" mass="36950">RYSLAFDVIFPFVNQMILDVGIVKHREEVGFYPGIIMAIYPATSFLAGSVFACTRVIVAELTDKNQARTFQWHLLSYQFGKIIGLPLTSFPNCYAIFSVILGYVYLPKTAPRWRLRVHTVNAEPNLRADYYTAISLLNDFQTDVAASSISYSAILTCPILSVMLASCSGGLLSDGLIVISSDRLSNGHQIGSTTWYTTILSLISTHFNSAAHVHRIFMWIWSLPIIILPCANLVARTTDNIWMLNACLFLFHSTWSLASFTWPTLNNMIVDVTPSAEALSTGLSMLTIALPQAVTSAFIAPLFAYSVESGVANGYIVWIIFLVLSMCLLICFLA</sequence>
<feature type="transmembrane region" description="Helical" evidence="1">
    <location>
        <begin position="149"/>
        <end position="173"/>
    </location>
</feature>
<dbReference type="InterPro" id="IPR036259">
    <property type="entry name" value="MFS_trans_sf"/>
</dbReference>
<proteinExistence type="predicted"/>
<dbReference type="OrthoDB" id="419616at2759"/>
<evidence type="ECO:0000256" key="1">
    <source>
        <dbReference type="SAM" id="Phobius"/>
    </source>
</evidence>
<keyword evidence="3" id="KW-1185">Reference proteome</keyword>
<evidence type="ECO:0000313" key="2">
    <source>
        <dbReference type="EMBL" id="KIJ40968.1"/>
    </source>
</evidence>
<accession>A0A0C9UCZ1</accession>
<organism evidence="2 3">
    <name type="scientific">Sphaerobolus stellatus (strain SS14)</name>
    <dbReference type="NCBI Taxonomy" id="990650"/>
    <lineage>
        <taxon>Eukaryota</taxon>
        <taxon>Fungi</taxon>
        <taxon>Dikarya</taxon>
        <taxon>Basidiomycota</taxon>
        <taxon>Agaricomycotina</taxon>
        <taxon>Agaricomycetes</taxon>
        <taxon>Phallomycetidae</taxon>
        <taxon>Geastrales</taxon>
        <taxon>Sphaerobolaceae</taxon>
        <taxon>Sphaerobolus</taxon>
    </lineage>
</organism>
<name>A0A0C9UCZ1_SPHS4</name>
<evidence type="ECO:0000313" key="3">
    <source>
        <dbReference type="Proteomes" id="UP000054279"/>
    </source>
</evidence>
<dbReference type="SUPFAM" id="SSF103473">
    <property type="entry name" value="MFS general substrate transporter"/>
    <property type="match status" value="1"/>
</dbReference>
<feature type="non-terminal residue" evidence="2">
    <location>
        <position position="334"/>
    </location>
</feature>
<feature type="transmembrane region" description="Helical" evidence="1">
    <location>
        <begin position="216"/>
        <end position="235"/>
    </location>
</feature>
<feature type="transmembrane region" description="Helical" evidence="1">
    <location>
        <begin position="315"/>
        <end position="333"/>
    </location>
</feature>
<dbReference type="AlphaFoldDB" id="A0A0C9UCZ1"/>
<feature type="transmembrane region" description="Helical" evidence="1">
    <location>
        <begin position="35"/>
        <end position="58"/>
    </location>
</feature>